<dbReference type="EMBL" id="JBJQND010000001">
    <property type="protein sequence ID" value="KAL3887681.1"/>
    <property type="molecule type" value="Genomic_DNA"/>
</dbReference>
<dbReference type="SUPFAM" id="SSF52540">
    <property type="entry name" value="P-loop containing nucleoside triphosphate hydrolases"/>
    <property type="match status" value="2"/>
</dbReference>
<sequence>LPVEILSMDDNSIQLYQKALDAGKEKVYNIRVMVVGQFGVGKTTLIKRLLGQPVDIAERKSTEGIDVHKHCCKISLDKGEWIEPVDDSDQLYILHRLNKLLSVQHQKPDISQEHNIGETIHQREIVEGPWSCIPVWAFGSCRHNRALLRLVHTITRRLEASPSSIAN</sequence>
<reference evidence="1 2" key="1">
    <citation type="submission" date="2024-11" db="EMBL/GenBank/DDBJ databases">
        <title>Chromosome-level genome assembly of the freshwater bivalve Anodonta woodiana.</title>
        <authorList>
            <person name="Chen X."/>
        </authorList>
    </citation>
    <scope>NUCLEOTIDE SEQUENCE [LARGE SCALE GENOMIC DNA]</scope>
    <source>
        <strain evidence="1">MN2024</strain>
        <tissue evidence="1">Gills</tissue>
    </source>
</reference>
<gene>
    <name evidence="1" type="ORF">ACJMK2_000075</name>
</gene>
<dbReference type="InterPro" id="IPR027417">
    <property type="entry name" value="P-loop_NTPase"/>
</dbReference>
<dbReference type="Gene3D" id="3.40.50.300">
    <property type="entry name" value="P-loop containing nucleotide triphosphate hydrolases"/>
    <property type="match status" value="1"/>
</dbReference>
<protein>
    <submittedName>
        <fullName evidence="1">Uncharacterized protein</fullName>
    </submittedName>
</protein>
<dbReference type="AlphaFoldDB" id="A0ABD3XPY2"/>
<name>A0ABD3XPY2_SINWO</name>
<feature type="non-terminal residue" evidence="1">
    <location>
        <position position="1"/>
    </location>
</feature>
<evidence type="ECO:0000313" key="2">
    <source>
        <dbReference type="Proteomes" id="UP001634394"/>
    </source>
</evidence>
<comment type="caution">
    <text evidence="1">The sequence shown here is derived from an EMBL/GenBank/DDBJ whole genome shotgun (WGS) entry which is preliminary data.</text>
</comment>
<keyword evidence="2" id="KW-1185">Reference proteome</keyword>
<evidence type="ECO:0000313" key="1">
    <source>
        <dbReference type="EMBL" id="KAL3887681.1"/>
    </source>
</evidence>
<organism evidence="1 2">
    <name type="scientific">Sinanodonta woodiana</name>
    <name type="common">Chinese pond mussel</name>
    <name type="synonym">Anodonta woodiana</name>
    <dbReference type="NCBI Taxonomy" id="1069815"/>
    <lineage>
        <taxon>Eukaryota</taxon>
        <taxon>Metazoa</taxon>
        <taxon>Spiralia</taxon>
        <taxon>Lophotrochozoa</taxon>
        <taxon>Mollusca</taxon>
        <taxon>Bivalvia</taxon>
        <taxon>Autobranchia</taxon>
        <taxon>Heteroconchia</taxon>
        <taxon>Palaeoheterodonta</taxon>
        <taxon>Unionida</taxon>
        <taxon>Unionoidea</taxon>
        <taxon>Unionidae</taxon>
        <taxon>Unioninae</taxon>
        <taxon>Sinanodonta</taxon>
    </lineage>
</organism>
<dbReference type="Proteomes" id="UP001634394">
    <property type="component" value="Unassembled WGS sequence"/>
</dbReference>
<accession>A0ABD3XPY2</accession>
<proteinExistence type="predicted"/>